<dbReference type="RefSeq" id="WP_380130013.1">
    <property type="nucleotide sequence ID" value="NZ_JBHSEG010000008.1"/>
</dbReference>
<proteinExistence type="predicted"/>
<reference evidence="3" key="1">
    <citation type="journal article" date="2019" name="Int. J. Syst. Evol. Microbiol.">
        <title>The Global Catalogue of Microorganisms (GCM) 10K type strain sequencing project: providing services to taxonomists for standard genome sequencing and annotation.</title>
        <authorList>
            <consortium name="The Broad Institute Genomics Platform"/>
            <consortium name="The Broad Institute Genome Sequencing Center for Infectious Disease"/>
            <person name="Wu L."/>
            <person name="Ma J."/>
        </authorList>
    </citation>
    <scope>NUCLEOTIDE SEQUENCE [LARGE SCALE GENOMIC DNA]</scope>
    <source>
        <strain evidence="3">CCUG 39970</strain>
    </source>
</reference>
<accession>A0ABV8Y8H6</accession>
<evidence type="ECO:0000256" key="1">
    <source>
        <dbReference type="PROSITE-ProRule" id="PRU00339"/>
    </source>
</evidence>
<evidence type="ECO:0000313" key="3">
    <source>
        <dbReference type="Proteomes" id="UP001595939"/>
    </source>
</evidence>
<organism evidence="2 3">
    <name type="scientific">Deinococcus sonorensis</name>
    <dbReference type="NCBI Taxonomy" id="309891"/>
    <lineage>
        <taxon>Bacteria</taxon>
        <taxon>Thermotogati</taxon>
        <taxon>Deinococcota</taxon>
        <taxon>Deinococci</taxon>
        <taxon>Deinococcales</taxon>
        <taxon>Deinococcaceae</taxon>
        <taxon>Deinococcus</taxon>
    </lineage>
</organism>
<sequence>MSAPSGPKDRRVIPRWREAKTAVQTGEASPINLTDSAEVDHQRKTASLARLSNEFRQHPDIGRAADLASVAQLFDRSELAEDAAEYLLMHQEQTTAAALANARRILELDKLDPRAHVLGDESQTEVDVDVIHAEVRRLRAKLRHFSLNPLAHLDLARVYTALGQFNKAERHIRTALGLAPHHRLVTRTAMRFHLHLGDPQTALRLLYQHPQAAADPWLVAAEISTAMVADQAPKFVRRGRELLDTRRQPPLHLSELAASLGTLELYAGRGKRAKQLFQTSMVQPTENTVAQVRWAQPHMVSDLIGERGVDVPRNFEALAWQQYFNGHFLQARASFMSWLRDEPFSSRPAHMAAFLTDLLDPKPQAAIRLTRLALGADPDDALLLNNLAFYLANVGELEEAELNVQRALQQQPDKSTQVALLATQGLLAFRQGHSVQGEHLYLASVALARKEKDRANELLAQLYLARERFRLGQASPGFEHLMTEVKALAEPGVLLAANKIQHETQQGRLSSTDNDETP</sequence>
<dbReference type="PROSITE" id="PS50005">
    <property type="entry name" value="TPR"/>
    <property type="match status" value="1"/>
</dbReference>
<evidence type="ECO:0008006" key="4">
    <source>
        <dbReference type="Google" id="ProtNLM"/>
    </source>
</evidence>
<dbReference type="SMART" id="SM00028">
    <property type="entry name" value="TPR"/>
    <property type="match status" value="2"/>
</dbReference>
<dbReference type="InterPro" id="IPR011990">
    <property type="entry name" value="TPR-like_helical_dom_sf"/>
</dbReference>
<keyword evidence="3" id="KW-1185">Reference proteome</keyword>
<feature type="repeat" description="TPR" evidence="1">
    <location>
        <begin position="149"/>
        <end position="182"/>
    </location>
</feature>
<dbReference type="Proteomes" id="UP001595939">
    <property type="component" value="Unassembled WGS sequence"/>
</dbReference>
<dbReference type="EMBL" id="JBHSEG010000008">
    <property type="protein sequence ID" value="MFC4455300.1"/>
    <property type="molecule type" value="Genomic_DNA"/>
</dbReference>
<comment type="caution">
    <text evidence="2">The sequence shown here is derived from an EMBL/GenBank/DDBJ whole genome shotgun (WGS) entry which is preliminary data.</text>
</comment>
<evidence type="ECO:0000313" key="2">
    <source>
        <dbReference type="EMBL" id="MFC4455300.1"/>
    </source>
</evidence>
<name>A0ABV8Y8H6_9DEIO</name>
<dbReference type="Gene3D" id="1.25.40.10">
    <property type="entry name" value="Tetratricopeptide repeat domain"/>
    <property type="match status" value="2"/>
</dbReference>
<keyword evidence="1" id="KW-0802">TPR repeat</keyword>
<protein>
    <recommendedName>
        <fullName evidence="4">Tetratricopeptide repeat protein</fullName>
    </recommendedName>
</protein>
<gene>
    <name evidence="2" type="ORF">ACFO0P_16100</name>
</gene>
<dbReference type="InterPro" id="IPR019734">
    <property type="entry name" value="TPR_rpt"/>
</dbReference>
<dbReference type="SUPFAM" id="SSF48452">
    <property type="entry name" value="TPR-like"/>
    <property type="match status" value="1"/>
</dbReference>